<keyword evidence="3" id="KW-0274">FAD</keyword>
<dbReference type="NCBIfam" id="NF004829">
    <property type="entry name" value="PRK06183.1-3"/>
    <property type="match status" value="1"/>
</dbReference>
<dbReference type="InterPro" id="IPR011234">
    <property type="entry name" value="Fumarylacetoacetase-like_C"/>
</dbReference>
<evidence type="ECO:0000259" key="6">
    <source>
        <dbReference type="PROSITE" id="PS51819"/>
    </source>
</evidence>
<sequence length="1406" mass="154160">MPTDINPRSGVDGHQNIHVDQGSLPGEHPGRARNPVIKVHDIAWLEFRKPDLVKAQAFAEAFGFSVTLRTPDELHLRGTDVGSPCVIIRKGGRSSYVGAAFLAADVADVVKLAEAADRRVDRLPDAIGGVAVSLTDPSGQAVRVVAEIDGGAQLPRQQVHALNFGVSHTAPQIAPRLNSTQRTPREPARVERLGHVVLQRTRYLENLDWYLEHLGLIVSDFLFYDGQRERGPVMSFIRCDRGETPTDHHTLAMTLGPSDRYVHSAYQVCDLDAIGAGHRYLTERGYKHSWGIGRHIQGSQIFDYWRDPDGFLVEHFSDGDLFDSSLEPGWAPMTATGLAQWGPPVSKDFLGLAPGKDALHELRSIISALRRDNEFDPERLRGLLKLPAGAARIDTSATTTAELLSDRTAVDAASNSTDTVPVDTLDLISPVTAPCRVVAQMTNYVSHVKDSGMNPDTVPLTFFRKSSGSISGPTDAIVKPAHVNLLDYEAEIGLVIGKPFPVGTPVDNSTAADHIAALVITNDVSARDVQLPKTQFYEAKSYPTFTPVGPVLLILEEGDFARFDKLRLMLRVNGELRQNSTVRDMIYPPSKALETLSKFQRLDVGDLILTGTPGGTALKAPAKLIEIIGGFLPPALKWKLFFNKQSANPHYLKDGDVVEVSIATDDFMLDLGIQRTKVNGVMTLKHYPVVIVGAGPSGMTAASLLGRYSTNCLVLDRWASVFAQPRAVHLDDEIYRILGDLGIAEEFGSISRAGQGLRLIDSDMSTIAEFTRNPTEQPHGFPAANMFDQPALEAVLRARMDQGGNVTFRGHCEVSDVINERDTVRVIYTERATGRVHSVTADYVLGCDGANSVVRSAIGSRMTHLGFEQRWLVVDIATTADLQLWDGVHQLCDPHRAGTYMRIGETRYRWEFRLQDHETVDDYRDLDTLRPLFDPWLGAVVNSDVELIRVAEYTFHAQVADRWRDRRVFLLGDAAHLTPPFIGQGLGAGLRDAKNLMWKLVAVREGLLPASALDSYQIERGPHATAMIKRAVMVGWAMTGGGHRTAAVRKRVLPPLIKLPGIAAKVTDSATPSLRPSQFVRRSVPTIHGLAGTLCPNALVDKSTRFDEIAPDQTVVVTMTPPSDGQRREMTRRGAHVLVVEKSSPLGTWLRRGRSCAAIGGKYMKTAMQSPSVDGRTSRRRRRSAEETRRLLLDAGVNLALDSLEAHNLSDGGPLSHIRVQDVVRHASSSQQSPVTTGALYNIWPSQSEYQADLTLHILKEGANPSSGPVLKLAAELYAQRLPIEEIGARLSDENFRLDVESRMCRAASAFVALSDVPVVREALRAAHETLLDSARELYTQLLNYGSLKVREPYTLDQVITVIGGLNDGLEAKHAIVPEQFAVPDGERSIVSTAVAGVFREFCEPR</sequence>
<gene>
    <name evidence="7" type="ORF">ST47_g760</name>
</gene>
<dbReference type="InterPro" id="IPR036188">
    <property type="entry name" value="FAD/NAD-bd_sf"/>
</dbReference>
<dbReference type="PANTHER" id="PTHR43476">
    <property type="entry name" value="3-(3-HYDROXY-PHENYL)PROPIONATE/3-HYDROXYCINNAMIC ACID HYDROXYLASE"/>
    <property type="match status" value="1"/>
</dbReference>
<dbReference type="PRINTS" id="PR00420">
    <property type="entry name" value="RNGMNOXGNASE"/>
</dbReference>
<dbReference type="Gene3D" id="3.10.180.10">
    <property type="entry name" value="2,3-Dihydroxybiphenyl 1,2-Dioxygenase, domain 1"/>
    <property type="match status" value="2"/>
</dbReference>
<dbReference type="GO" id="GO:0019622">
    <property type="term" value="P:3-(3-hydroxy)phenylpropionate catabolic process"/>
    <property type="evidence" value="ECO:0007669"/>
    <property type="project" value="TreeGrafter"/>
</dbReference>
<evidence type="ECO:0000256" key="1">
    <source>
        <dbReference type="ARBA" id="ARBA00010211"/>
    </source>
</evidence>
<dbReference type="EMBL" id="JYNV01000035">
    <property type="protein sequence ID" value="KZM28093.1"/>
    <property type="molecule type" value="Genomic_DNA"/>
</dbReference>
<dbReference type="InterPro" id="IPR029068">
    <property type="entry name" value="Glyas_Bleomycin-R_OHBP_Dase"/>
</dbReference>
<keyword evidence="8" id="KW-1185">Reference proteome</keyword>
<organism evidence="7 8">
    <name type="scientific">Didymella rabiei</name>
    <name type="common">Chickpea ascochyta blight fungus</name>
    <name type="synonym">Mycosphaerella rabiei</name>
    <dbReference type="NCBI Taxonomy" id="5454"/>
    <lineage>
        <taxon>Eukaryota</taxon>
        <taxon>Fungi</taxon>
        <taxon>Dikarya</taxon>
        <taxon>Ascomycota</taxon>
        <taxon>Pezizomycotina</taxon>
        <taxon>Dothideomycetes</taxon>
        <taxon>Pleosporomycetidae</taxon>
        <taxon>Pleosporales</taxon>
        <taxon>Pleosporineae</taxon>
        <taxon>Didymellaceae</taxon>
        <taxon>Ascochyta</taxon>
    </lineage>
</organism>
<dbReference type="InterPro" id="IPR002938">
    <property type="entry name" value="FAD-bd"/>
</dbReference>
<comment type="similarity">
    <text evidence="1">Belongs to the FAH family.</text>
</comment>
<accession>A0A163LT14</accession>
<dbReference type="Gene3D" id="3.50.50.60">
    <property type="entry name" value="FAD/NAD(P)-binding domain"/>
    <property type="match status" value="1"/>
</dbReference>
<keyword evidence="4" id="KW-0560">Oxidoreductase</keyword>
<dbReference type="Pfam" id="PF01557">
    <property type="entry name" value="FAA_hydrolase"/>
    <property type="match status" value="1"/>
</dbReference>
<dbReference type="PROSITE" id="PS51819">
    <property type="entry name" value="VOC"/>
    <property type="match status" value="1"/>
</dbReference>
<dbReference type="Proteomes" id="UP000076837">
    <property type="component" value="Unassembled WGS sequence"/>
</dbReference>
<dbReference type="GO" id="GO:0071949">
    <property type="term" value="F:FAD binding"/>
    <property type="evidence" value="ECO:0007669"/>
    <property type="project" value="InterPro"/>
</dbReference>
<evidence type="ECO:0000256" key="4">
    <source>
        <dbReference type="ARBA" id="ARBA00023002"/>
    </source>
</evidence>
<dbReference type="GO" id="GO:0008688">
    <property type="term" value="F:3-(3-hydroxyphenyl)propionate hydroxylase activity"/>
    <property type="evidence" value="ECO:0007669"/>
    <property type="project" value="TreeGrafter"/>
</dbReference>
<reference evidence="7 8" key="1">
    <citation type="journal article" date="2016" name="Sci. Rep.">
        <title>Draft genome sequencing and secretome analysis of fungal phytopathogen Ascochyta rabiei provides insight into the necrotrophic effector repertoire.</title>
        <authorList>
            <person name="Verma S."/>
            <person name="Gazara R.K."/>
            <person name="Nizam S."/>
            <person name="Parween S."/>
            <person name="Chattopadhyay D."/>
            <person name="Verma P.K."/>
        </authorList>
    </citation>
    <scope>NUCLEOTIDE SEQUENCE [LARGE SCALE GENOMIC DNA]</scope>
    <source>
        <strain evidence="7 8">ArDII</strain>
    </source>
</reference>
<dbReference type="SUPFAM" id="SSF54593">
    <property type="entry name" value="Glyoxalase/Bleomycin resistance protein/Dihydroxybiphenyl dioxygenase"/>
    <property type="match status" value="2"/>
</dbReference>
<evidence type="ECO:0000256" key="2">
    <source>
        <dbReference type="ARBA" id="ARBA00022630"/>
    </source>
</evidence>
<dbReference type="STRING" id="5454.A0A163LT14"/>
<protein>
    <recommendedName>
        <fullName evidence="6">VOC domain-containing protein</fullName>
    </recommendedName>
</protein>
<keyword evidence="2" id="KW-0285">Flavoprotein</keyword>
<dbReference type="Gene3D" id="3.30.70.2450">
    <property type="match status" value="1"/>
</dbReference>
<comment type="caution">
    <text evidence="7">The sequence shown here is derived from an EMBL/GenBank/DDBJ whole genome shotgun (WGS) entry which is preliminary data.</text>
</comment>
<dbReference type="InterPro" id="IPR037523">
    <property type="entry name" value="VOC_core"/>
</dbReference>
<dbReference type="SUPFAM" id="SSF51905">
    <property type="entry name" value="FAD/NAD(P)-binding domain"/>
    <property type="match status" value="1"/>
</dbReference>
<proteinExistence type="inferred from homology"/>
<dbReference type="Pfam" id="PF01494">
    <property type="entry name" value="FAD_binding_3"/>
    <property type="match status" value="1"/>
</dbReference>
<dbReference type="InterPro" id="IPR036663">
    <property type="entry name" value="Fumarylacetoacetase_C_sf"/>
</dbReference>
<evidence type="ECO:0000256" key="3">
    <source>
        <dbReference type="ARBA" id="ARBA00022827"/>
    </source>
</evidence>
<evidence type="ECO:0000256" key="5">
    <source>
        <dbReference type="SAM" id="MobiDB-lite"/>
    </source>
</evidence>
<feature type="region of interest" description="Disordered" evidence="5">
    <location>
        <begin position="1"/>
        <end position="32"/>
    </location>
</feature>
<dbReference type="Pfam" id="PF00903">
    <property type="entry name" value="Glyoxalase"/>
    <property type="match status" value="1"/>
</dbReference>
<dbReference type="InterPro" id="IPR004360">
    <property type="entry name" value="Glyas_Fos-R_dOase_dom"/>
</dbReference>
<dbReference type="PANTHER" id="PTHR43476:SF3">
    <property type="entry name" value="FAD-BINDING MONOOXYGENASE"/>
    <property type="match status" value="1"/>
</dbReference>
<dbReference type="InterPro" id="IPR050631">
    <property type="entry name" value="PheA/TfdB_FAD_monoxygenase"/>
</dbReference>
<name>A0A163LT14_DIDRA</name>
<feature type="domain" description="VOC" evidence="6">
    <location>
        <begin position="192"/>
        <end position="318"/>
    </location>
</feature>
<evidence type="ECO:0000313" key="7">
    <source>
        <dbReference type="EMBL" id="KZM28093.1"/>
    </source>
</evidence>
<dbReference type="Gene3D" id="3.90.850.10">
    <property type="entry name" value="Fumarylacetoacetase-like, C-terminal domain"/>
    <property type="match status" value="1"/>
</dbReference>
<dbReference type="SUPFAM" id="SSF56529">
    <property type="entry name" value="FAH"/>
    <property type="match status" value="1"/>
</dbReference>
<evidence type="ECO:0000313" key="8">
    <source>
        <dbReference type="Proteomes" id="UP000076837"/>
    </source>
</evidence>